<name>A0A9P7R0J5_9PEZI</name>
<accession>A0A9P7R0J5</accession>
<dbReference type="Proteomes" id="UP000699042">
    <property type="component" value="Unassembled WGS sequence"/>
</dbReference>
<organism evidence="1 2">
    <name type="scientific">Colletotrichum scovillei</name>
    <dbReference type="NCBI Taxonomy" id="1209932"/>
    <lineage>
        <taxon>Eukaryota</taxon>
        <taxon>Fungi</taxon>
        <taxon>Dikarya</taxon>
        <taxon>Ascomycota</taxon>
        <taxon>Pezizomycotina</taxon>
        <taxon>Sordariomycetes</taxon>
        <taxon>Hypocreomycetidae</taxon>
        <taxon>Glomerellales</taxon>
        <taxon>Glomerellaceae</taxon>
        <taxon>Colletotrichum</taxon>
        <taxon>Colletotrichum acutatum species complex</taxon>
    </lineage>
</organism>
<keyword evidence="2" id="KW-1185">Reference proteome</keyword>
<comment type="caution">
    <text evidence="1">The sequence shown here is derived from an EMBL/GenBank/DDBJ whole genome shotgun (WGS) entry which is preliminary data.</text>
</comment>
<reference evidence="1" key="1">
    <citation type="submission" date="2021-05" db="EMBL/GenBank/DDBJ databases">
        <title>Comparative genomics of three Colletotrichum scovillei strains and genetic complementation revealed genes involved fungal growth and virulence on chili pepper.</title>
        <authorList>
            <person name="Hsieh D.-K."/>
            <person name="Chuang S.-C."/>
            <person name="Chen C.-Y."/>
            <person name="Chao Y.-T."/>
            <person name="Lu M.-Y.J."/>
            <person name="Lee M.-H."/>
            <person name="Shih M.-C."/>
        </authorList>
    </citation>
    <scope>NUCLEOTIDE SEQUENCE</scope>
    <source>
        <strain evidence="1">Coll-153</strain>
    </source>
</reference>
<protein>
    <submittedName>
        <fullName evidence="1">Uncharacterized protein</fullName>
    </submittedName>
</protein>
<sequence length="60" mass="6638">MFSMNSSLSPTLQVRAFCSSSFCVSRGLERETGGQTWADDITFGEVVEKCSATSVRVRRK</sequence>
<proteinExistence type="predicted"/>
<dbReference type="AlphaFoldDB" id="A0A9P7R0J5"/>
<evidence type="ECO:0000313" key="1">
    <source>
        <dbReference type="EMBL" id="KAG7045361.1"/>
    </source>
</evidence>
<gene>
    <name evidence="1" type="ORF">JMJ77_009444</name>
</gene>
<dbReference type="EMBL" id="JAESDN010000009">
    <property type="protein sequence ID" value="KAG7045361.1"/>
    <property type="molecule type" value="Genomic_DNA"/>
</dbReference>
<evidence type="ECO:0000313" key="2">
    <source>
        <dbReference type="Proteomes" id="UP000699042"/>
    </source>
</evidence>